<reference evidence="1" key="1">
    <citation type="submission" date="2022-06" db="EMBL/GenBank/DDBJ databases">
        <title>Phylogenomic reconstructions and comparative analyses of Kickxellomycotina fungi.</title>
        <authorList>
            <person name="Reynolds N.K."/>
            <person name="Stajich J.E."/>
            <person name="Barry K."/>
            <person name="Grigoriev I.V."/>
            <person name="Crous P."/>
            <person name="Smith M.E."/>
        </authorList>
    </citation>
    <scope>NUCLEOTIDE SEQUENCE</scope>
    <source>
        <strain evidence="1">RSA 2271</strain>
    </source>
</reference>
<name>A0ACC1HTM9_9FUNG</name>
<accession>A0ACC1HTM9</accession>
<evidence type="ECO:0000313" key="1">
    <source>
        <dbReference type="EMBL" id="KAJ1679940.1"/>
    </source>
</evidence>
<dbReference type="Proteomes" id="UP001145114">
    <property type="component" value="Unassembled WGS sequence"/>
</dbReference>
<proteinExistence type="predicted"/>
<comment type="caution">
    <text evidence="1">The sequence shown here is derived from an EMBL/GenBank/DDBJ whole genome shotgun (WGS) entry which is preliminary data.</text>
</comment>
<sequence length="1032" mass="115575">MSESRSLGPDWDSDANSEERLSVANPSSVAPDVDDGDYSDEGGGGLLDNSRMRQHHLEDADASTLNESVDESVCGTNVADSFFTIDNVGSNSSSSGGKDESSPPIYCEKHYYEKMDLICANCNEPLDGTYVTGLRKNYHIEHFSCYVCPTVFGPNGTYYEYNGAPYCLNHYIYVVAKKCAGCHQPIMKQYLQARSQGVDECWHPECYMINEFWNVRMCPPIYFPRTRGAEISLKEAMRSASLISGQQISQVWTVVSSFEESISTCVTDILLHFLAGRYTECLRQAERLIMHVDVLYASIDDLEDELAQFDDSTGLQHTREPKLLSRKVISFFHILANSQNSDPELLNNETLSLIAGMAHNFKMLIRIALKGSLKAQTEYSCTNSIQNLLNKLTETGDPKKWLEFRKNYQEMSLSSELCASCSDTISVECIMHKRLKLRWHLDCFLCSKCNSEIQHLYPHAAYDEPAERIYCPSCNTDHALPTGEFKFVSQLEEYSFILAIAMKRLHDRIKAKPATQRPRLCDPEITLQPNYVIADRRRTRVFQASARTLHARMRNSQTGDMELVPRVMAEQQNSQRLEDGQYQDNTEATEGNDAPSSTAAAAAMPAQPSVDGPAPQIKQQLLAGSSSGYYMTDLNTSTLFCAKHVAVSQLTTLLAQTDITQAELISFIGSTKKQPISMWSKLKTNWKKAPSRKGGDRDHGARMATFSTSLDVLIDRQAVETNLGVHGNKKPVIPKFFETMINTLTEMDLSVEGIFRKNGNIRRLREITEAVDKDMDRVELEKESAVQVAALMKKFLRELPEPVVPFNMRRLFLSILSLPGDDQFAAFQYAVLLLPTPNRDMLNVLLTFLNWVAKYSYIDEKSGSKMDTRNLALVITPNILDADVKEPTKDDTFSYAATSVIYQLLEYGSSVWQIPEDVMSFLREGLGDFTEGRAPLNTKELLQRCEAFRSQRRPEAYPIKQHGGQSHGGPATHTLDKDLPLPPPSSSSPLLHENELLLAKRTPTPSSISNCAASSLAPSRQVMPTNPSQSQA</sequence>
<evidence type="ECO:0000313" key="2">
    <source>
        <dbReference type="Proteomes" id="UP001145114"/>
    </source>
</evidence>
<dbReference type="EMBL" id="JAMZIH010000106">
    <property type="protein sequence ID" value="KAJ1679940.1"/>
    <property type="molecule type" value="Genomic_DNA"/>
</dbReference>
<protein>
    <submittedName>
        <fullName evidence="1">Rho-type GTPase activating protein Rga1</fullName>
    </submittedName>
</protein>
<gene>
    <name evidence="1" type="primary">rga1</name>
    <name evidence="1" type="ORF">EV182_001009</name>
</gene>
<feature type="non-terminal residue" evidence="1">
    <location>
        <position position="1032"/>
    </location>
</feature>
<organism evidence="1 2">
    <name type="scientific">Spiromyces aspiralis</name>
    <dbReference type="NCBI Taxonomy" id="68401"/>
    <lineage>
        <taxon>Eukaryota</taxon>
        <taxon>Fungi</taxon>
        <taxon>Fungi incertae sedis</taxon>
        <taxon>Zoopagomycota</taxon>
        <taxon>Kickxellomycotina</taxon>
        <taxon>Kickxellomycetes</taxon>
        <taxon>Kickxellales</taxon>
        <taxon>Kickxellaceae</taxon>
        <taxon>Spiromyces</taxon>
    </lineage>
</organism>
<keyword evidence="2" id="KW-1185">Reference proteome</keyword>